<feature type="region of interest" description="Disordered" evidence="1">
    <location>
        <begin position="296"/>
        <end position="315"/>
    </location>
</feature>
<name>A0A916K5D4_9BACL</name>
<feature type="signal peptide" evidence="2">
    <location>
        <begin position="1"/>
        <end position="27"/>
    </location>
</feature>
<feature type="compositionally biased region" description="Polar residues" evidence="1">
    <location>
        <begin position="302"/>
        <end position="313"/>
    </location>
</feature>
<reference evidence="5" key="1">
    <citation type="submission" date="2021-06" db="EMBL/GenBank/DDBJ databases">
        <authorList>
            <person name="Criscuolo A."/>
        </authorList>
    </citation>
    <scope>NUCLEOTIDE SEQUENCE</scope>
    <source>
        <strain evidence="5">CIP111600</strain>
    </source>
</reference>
<keyword evidence="6" id="KW-1185">Reference proteome</keyword>
<dbReference type="PANTHER" id="PTHR46957:SF3">
    <property type="entry name" value="CYTOKINE RECEPTOR"/>
    <property type="match status" value="1"/>
</dbReference>
<evidence type="ECO:0000259" key="4">
    <source>
        <dbReference type="PROSITE" id="PS51272"/>
    </source>
</evidence>
<feature type="domain" description="SLH" evidence="4">
    <location>
        <begin position="92"/>
        <end position="155"/>
    </location>
</feature>
<feature type="region of interest" description="Disordered" evidence="1">
    <location>
        <begin position="231"/>
        <end position="268"/>
    </location>
</feature>
<evidence type="ECO:0000256" key="1">
    <source>
        <dbReference type="SAM" id="MobiDB-lite"/>
    </source>
</evidence>
<feature type="domain" description="SLH" evidence="4">
    <location>
        <begin position="31"/>
        <end position="91"/>
    </location>
</feature>
<dbReference type="InterPro" id="IPR001119">
    <property type="entry name" value="SLH_dom"/>
</dbReference>
<dbReference type="Pfam" id="PF00041">
    <property type="entry name" value="fn3"/>
    <property type="match status" value="2"/>
</dbReference>
<dbReference type="Pfam" id="PF00395">
    <property type="entry name" value="SLH"/>
    <property type="match status" value="2"/>
</dbReference>
<evidence type="ECO:0000259" key="3">
    <source>
        <dbReference type="PROSITE" id="PS50853"/>
    </source>
</evidence>
<dbReference type="AlphaFoldDB" id="A0A916K5D4"/>
<feature type="domain" description="Fibronectin type-III" evidence="3">
    <location>
        <begin position="806"/>
        <end position="892"/>
    </location>
</feature>
<evidence type="ECO:0000313" key="5">
    <source>
        <dbReference type="EMBL" id="CAG7633257.1"/>
    </source>
</evidence>
<dbReference type="PROSITE" id="PS50853">
    <property type="entry name" value="FN3"/>
    <property type="match status" value="2"/>
</dbReference>
<protein>
    <recommendedName>
        <fullName evidence="7">S-layer homology domain-containing protein</fullName>
    </recommendedName>
</protein>
<gene>
    <name evidence="5" type="ORF">PAESOLCIP111_03461</name>
</gene>
<dbReference type="EMBL" id="CAJVAS010000014">
    <property type="protein sequence ID" value="CAG7633257.1"/>
    <property type="molecule type" value="Genomic_DNA"/>
</dbReference>
<dbReference type="PANTHER" id="PTHR46957">
    <property type="entry name" value="CYTOKINE RECEPTOR"/>
    <property type="match status" value="1"/>
</dbReference>
<feature type="domain" description="Fibronectin type-III" evidence="3">
    <location>
        <begin position="714"/>
        <end position="802"/>
    </location>
</feature>
<evidence type="ECO:0000256" key="2">
    <source>
        <dbReference type="SAM" id="SignalP"/>
    </source>
</evidence>
<dbReference type="RefSeq" id="WP_218093207.1">
    <property type="nucleotide sequence ID" value="NZ_CAJVAS010000014.1"/>
</dbReference>
<feature type="compositionally biased region" description="Low complexity" evidence="1">
    <location>
        <begin position="237"/>
        <end position="257"/>
    </location>
</feature>
<keyword evidence="2" id="KW-0732">Signal</keyword>
<comment type="caution">
    <text evidence="5">The sequence shown here is derived from an EMBL/GenBank/DDBJ whole genome shotgun (WGS) entry which is preliminary data.</text>
</comment>
<dbReference type="Proteomes" id="UP000693672">
    <property type="component" value="Unassembled WGS sequence"/>
</dbReference>
<feature type="chain" id="PRO_5038647463" description="S-layer homology domain-containing protein" evidence="2">
    <location>
        <begin position="28"/>
        <end position="1023"/>
    </location>
</feature>
<dbReference type="GO" id="GO:0016020">
    <property type="term" value="C:membrane"/>
    <property type="evidence" value="ECO:0007669"/>
    <property type="project" value="UniProtKB-SubCell"/>
</dbReference>
<dbReference type="PROSITE" id="PS51272">
    <property type="entry name" value="SLH"/>
    <property type="match status" value="3"/>
</dbReference>
<evidence type="ECO:0008006" key="7">
    <source>
        <dbReference type="Google" id="ProtNLM"/>
    </source>
</evidence>
<dbReference type="InterPro" id="IPR050713">
    <property type="entry name" value="RTP_Phos/Ushers"/>
</dbReference>
<organism evidence="5 6">
    <name type="scientific">Paenibacillus solanacearum</name>
    <dbReference type="NCBI Taxonomy" id="2048548"/>
    <lineage>
        <taxon>Bacteria</taxon>
        <taxon>Bacillati</taxon>
        <taxon>Bacillota</taxon>
        <taxon>Bacilli</taxon>
        <taxon>Bacillales</taxon>
        <taxon>Paenibacillaceae</taxon>
        <taxon>Paenibacillus</taxon>
    </lineage>
</organism>
<feature type="domain" description="SLH" evidence="4">
    <location>
        <begin position="157"/>
        <end position="224"/>
    </location>
</feature>
<sequence length="1023" mass="106578">MKLFQKSRRKIGAVLASSVLLSAMAPALTQGADVRFQDIEDSYARTEITSLADADIISGYEDHTFRPFKTMTRAELAKTIALTMGLKEDAAKVRAFRDVDPSSWYSGYIGALAGAGITQGSSDTAFSPDAGVTREQLVVLFIRALGLEGVAKSFSSQAEVADWPDISEWARPYVALALSIGFIDGMQDTDGRVRFNPKAHAERQALARLAYAFKTSYSEYVNKAEGLAAQPVSVPQPAEEPSAASGSAAADASTGSESEPDRAGNDDEGAAAPIVSVAELLASGTVLDDVTIGESGVYGPQDSGNPTTITGTLTVDPGPDGTVSLQNIVMGPQSSLEVRSGDEHSVKLMQTVVKQLRVNAVNNGGRNVRIETRNGTEVETTEVQSQAVLESSSLTGKLGMIKLSSAAAGKTLTLRGNIDTEVSVDAPGSSVELAPPSAGNPLKTLVKVLSIRANSTIVAGTGTSLSSVQVSGTNTTVGISGQGAVNSVTVDSAATGTVLNIGAGAAIQSLRLDSPVVVKGDAEAIAKLPANSGSGTVAIDDEVKADVKAVAIKAIEEAIEAIGEIKQYAVETEKKINEAAAQLEAARSLYNVKDTDISNLHVLDRARHEIILYQDVAQLEIGYASGDDASSITGNVGLKTEGSAQTAVSWASDKPAFIQNDGTVNRPAAGRPDEIVTLTATLSRLDHKYAMTKTFVLTVKALSKPPKETPDTEAPDQVTGLRALTVLEDQVALAWNAAKDNVATVGYSVYVNDVKYRDVSSESATVFGLSPATAYSFKVRAFDAAGHAGAFSDAIAVMTQAAALAAPGSVTNLAYSDRTTSVTLNWAAPANAQGTVTYAVYRDGVFLANTSSTSMDIAGLTPGTLYQMVVKAFNEAGYSAPAVIQVRTAPKLTVTGARLFNSKTGVVYGNVPRLSDGRLLIILLGARDADSLLVTIGDSASGNTLPGVIDYHHAGVSRKDDSAHVASGLYKDAASGTSYLYFSLDDAKNASQTQSSVTINGLTYEISSTVYPIDPIIVTLMGL</sequence>
<dbReference type="InterPro" id="IPR046780">
    <property type="entry name" value="aBig_2"/>
</dbReference>
<dbReference type="CDD" id="cd00063">
    <property type="entry name" value="FN3"/>
    <property type="match status" value="2"/>
</dbReference>
<dbReference type="InterPro" id="IPR003961">
    <property type="entry name" value="FN3_dom"/>
</dbReference>
<dbReference type="Pfam" id="PF20578">
    <property type="entry name" value="aBig_2"/>
    <property type="match status" value="1"/>
</dbReference>
<evidence type="ECO:0000313" key="6">
    <source>
        <dbReference type="Proteomes" id="UP000693672"/>
    </source>
</evidence>
<dbReference type="SMART" id="SM00060">
    <property type="entry name" value="FN3"/>
    <property type="match status" value="2"/>
</dbReference>
<proteinExistence type="predicted"/>
<accession>A0A916K5D4</accession>